<proteinExistence type="predicted"/>
<dbReference type="AlphaFoldDB" id="G9YT60"/>
<dbReference type="PATRIC" id="fig|411475.3.peg.2350"/>
<evidence type="ECO:0000313" key="1">
    <source>
        <dbReference type="EMBL" id="EHM44184.1"/>
    </source>
</evidence>
<organism evidence="1 2">
    <name type="scientific">Flavonifractor plautii ATCC 29863</name>
    <dbReference type="NCBI Taxonomy" id="411475"/>
    <lineage>
        <taxon>Bacteria</taxon>
        <taxon>Bacillati</taxon>
        <taxon>Bacillota</taxon>
        <taxon>Clostridia</taxon>
        <taxon>Eubacteriales</taxon>
        <taxon>Oscillospiraceae</taxon>
        <taxon>Flavonifractor</taxon>
    </lineage>
</organism>
<comment type="caution">
    <text evidence="1">The sequence shown here is derived from an EMBL/GenBank/DDBJ whole genome shotgun (WGS) entry which is preliminary data.</text>
</comment>
<dbReference type="HOGENOM" id="CLU_3183959_0_0_9"/>
<sequence>MQTEMRKAVYPMKMERLIGILSILLQLERVTAPETGVICVAIHTFE</sequence>
<gene>
    <name evidence="1" type="ORF">HMPREF0372_02720</name>
</gene>
<dbReference type="EMBL" id="AGCK01000228">
    <property type="protein sequence ID" value="EHM44184.1"/>
    <property type="molecule type" value="Genomic_DNA"/>
</dbReference>
<dbReference type="Proteomes" id="UP000004459">
    <property type="component" value="Unassembled WGS sequence"/>
</dbReference>
<name>G9YT60_FLAPL</name>
<reference evidence="1 2" key="1">
    <citation type="submission" date="2011-08" db="EMBL/GenBank/DDBJ databases">
        <authorList>
            <person name="Weinstock G."/>
            <person name="Sodergren E."/>
            <person name="Clifton S."/>
            <person name="Fulton L."/>
            <person name="Fulton B."/>
            <person name="Courtney L."/>
            <person name="Fronick C."/>
            <person name="Harrison M."/>
            <person name="Strong C."/>
            <person name="Farmer C."/>
            <person name="Delahaunty K."/>
            <person name="Markovic C."/>
            <person name="Hall O."/>
            <person name="Minx P."/>
            <person name="Tomlinson C."/>
            <person name="Mitreva M."/>
            <person name="Hou S."/>
            <person name="Chen J."/>
            <person name="Wollam A."/>
            <person name="Pepin K.H."/>
            <person name="Johnson M."/>
            <person name="Bhonagiri V."/>
            <person name="Zhang X."/>
            <person name="Suruliraj S."/>
            <person name="Warren W."/>
            <person name="Chinwalla A."/>
            <person name="Mardis E.R."/>
            <person name="Wilson R.K."/>
        </authorList>
    </citation>
    <scope>NUCLEOTIDE SEQUENCE [LARGE SCALE GENOMIC DNA]</scope>
    <source>
        <strain evidence="1 2">ATCC 29863</strain>
    </source>
</reference>
<evidence type="ECO:0000313" key="2">
    <source>
        <dbReference type="Proteomes" id="UP000004459"/>
    </source>
</evidence>
<accession>G9YT60</accession>
<protein>
    <submittedName>
        <fullName evidence="1">Uncharacterized protein</fullName>
    </submittedName>
</protein>